<proteinExistence type="predicted"/>
<dbReference type="EMBL" id="NBIV01000049">
    <property type="protein sequence ID" value="PXF45934.1"/>
    <property type="molecule type" value="Genomic_DNA"/>
</dbReference>
<sequence length="30" mass="3609">MLASRLLTMRFDRYGKIDTTLQTAIMYDRK</sequence>
<organism evidence="1 2">
    <name type="scientific">Gracilariopsis chorda</name>
    <dbReference type="NCBI Taxonomy" id="448386"/>
    <lineage>
        <taxon>Eukaryota</taxon>
        <taxon>Rhodophyta</taxon>
        <taxon>Florideophyceae</taxon>
        <taxon>Rhodymeniophycidae</taxon>
        <taxon>Gracilariales</taxon>
        <taxon>Gracilariaceae</taxon>
        <taxon>Gracilariopsis</taxon>
    </lineage>
</organism>
<gene>
    <name evidence="1" type="ORF">BWQ96_04295</name>
</gene>
<reference evidence="1 2" key="1">
    <citation type="journal article" date="2018" name="Mol. Biol. Evol.">
        <title>Analysis of the draft genome of the red seaweed Gracilariopsis chorda provides insights into genome size evolution in Rhodophyta.</title>
        <authorList>
            <person name="Lee J."/>
            <person name="Yang E.C."/>
            <person name="Graf L."/>
            <person name="Yang J.H."/>
            <person name="Qiu H."/>
            <person name="Zel Zion U."/>
            <person name="Chan C.X."/>
            <person name="Stephens T.G."/>
            <person name="Weber A.P.M."/>
            <person name="Boo G.H."/>
            <person name="Boo S.M."/>
            <person name="Kim K.M."/>
            <person name="Shin Y."/>
            <person name="Jung M."/>
            <person name="Lee S.J."/>
            <person name="Yim H.S."/>
            <person name="Lee J.H."/>
            <person name="Bhattacharya D."/>
            <person name="Yoon H.S."/>
        </authorList>
    </citation>
    <scope>NUCLEOTIDE SEQUENCE [LARGE SCALE GENOMIC DNA]</scope>
    <source>
        <strain evidence="1 2">SKKU-2015</strain>
        <tissue evidence="1">Whole body</tissue>
    </source>
</reference>
<evidence type="ECO:0000313" key="1">
    <source>
        <dbReference type="EMBL" id="PXF45934.1"/>
    </source>
</evidence>
<dbReference type="AlphaFoldDB" id="A0A2V3IUZ0"/>
<accession>A0A2V3IUZ0</accession>
<evidence type="ECO:0000313" key="2">
    <source>
        <dbReference type="Proteomes" id="UP000247409"/>
    </source>
</evidence>
<dbReference type="Proteomes" id="UP000247409">
    <property type="component" value="Unassembled WGS sequence"/>
</dbReference>
<protein>
    <submittedName>
        <fullName evidence="1">Uncharacterized protein</fullName>
    </submittedName>
</protein>
<name>A0A2V3IUZ0_9FLOR</name>
<keyword evidence="2" id="KW-1185">Reference proteome</keyword>
<comment type="caution">
    <text evidence="1">The sequence shown here is derived from an EMBL/GenBank/DDBJ whole genome shotgun (WGS) entry which is preliminary data.</text>
</comment>